<gene>
    <name evidence="1" type="ordered locus">CPE0368</name>
</gene>
<proteinExistence type="predicted"/>
<dbReference type="HOGENOM" id="CLU_942332_0_0_9"/>
<sequence>MERINLKKCALCDRETDLQLSHIIPKFVGRHLKKTSIGNIRNLEDHNNIIQDIEKHYMLCHDCEELFSASERWFANNVFYPWQKDKKDEIQYNKYLHYFITSLSWRSLYLDILFHVKNNDIDILSLNKMIESEKIMKEYLLNNREDIGLIENHIFFFDRVEEVVSKNDKTFYLSPHVTVHRSITSYSVTSGDTIFTVSNLMGIIVVTLYYKGIGEKWSGTKIKCGAGLLSAKNQIMKSVVGGEISYWLQEAEKKSKSLNSEQKKKIIDKINAVKKSIKDYQIYDDINCDIRLRKNNLLD</sequence>
<dbReference type="AlphaFoldDB" id="Q8XNG5"/>
<name>Q8XNG5_CLOPE</name>
<protein>
    <recommendedName>
        <fullName evidence="3">HNH endonuclease</fullName>
    </recommendedName>
</protein>
<evidence type="ECO:0000313" key="2">
    <source>
        <dbReference type="Proteomes" id="UP000000818"/>
    </source>
</evidence>
<dbReference type="Proteomes" id="UP000000818">
    <property type="component" value="Chromosome"/>
</dbReference>
<dbReference type="KEGG" id="cpe:CPE0368"/>
<dbReference type="RefSeq" id="WP_011009768.1">
    <property type="nucleotide sequence ID" value="NC_003366.1"/>
</dbReference>
<organism evidence="1 2">
    <name type="scientific">Clostridium perfringens (strain 13 / Type A)</name>
    <dbReference type="NCBI Taxonomy" id="195102"/>
    <lineage>
        <taxon>Bacteria</taxon>
        <taxon>Bacillati</taxon>
        <taxon>Bacillota</taxon>
        <taxon>Clostridia</taxon>
        <taxon>Eubacteriales</taxon>
        <taxon>Clostridiaceae</taxon>
        <taxon>Clostridium</taxon>
    </lineage>
</organism>
<evidence type="ECO:0008006" key="3">
    <source>
        <dbReference type="Google" id="ProtNLM"/>
    </source>
</evidence>
<evidence type="ECO:0000313" key="1">
    <source>
        <dbReference type="EMBL" id="BAB80074.1"/>
    </source>
</evidence>
<reference evidence="1 2" key="1">
    <citation type="journal article" date="2002" name="Proc. Natl. Acad. Sci. U.S.A.">
        <title>Complete genome sequence of Clostridium perfringens, an anaerobic flesh-eater.</title>
        <authorList>
            <person name="Shimizu T."/>
            <person name="Ohtani K."/>
            <person name="Hirakawa H."/>
            <person name="Ohshima K."/>
            <person name="Yamashita A."/>
            <person name="Shiba T."/>
            <person name="Ogasawara N."/>
            <person name="Hattori M."/>
            <person name="Kuhara S."/>
            <person name="Hayashi H."/>
        </authorList>
    </citation>
    <scope>NUCLEOTIDE SEQUENCE [LARGE SCALE GENOMIC DNA]</scope>
    <source>
        <strain evidence="2">13 / Type A</strain>
    </source>
</reference>
<dbReference type="EMBL" id="BA000016">
    <property type="protein sequence ID" value="BAB80074.1"/>
    <property type="molecule type" value="Genomic_DNA"/>
</dbReference>
<accession>Q8XNG5</accession>